<evidence type="ECO:0000313" key="3">
    <source>
        <dbReference type="Proteomes" id="UP000501648"/>
    </source>
</evidence>
<dbReference type="Proteomes" id="UP000501648">
    <property type="component" value="Chromosome"/>
</dbReference>
<dbReference type="Pfam" id="PF07209">
    <property type="entry name" value="DUF1415"/>
    <property type="match status" value="1"/>
</dbReference>
<organism evidence="2 3">
    <name type="scientific">Herbaspirillum rubrisubalbicans Os34</name>
    <dbReference type="NCBI Taxonomy" id="1235827"/>
    <lineage>
        <taxon>Bacteria</taxon>
        <taxon>Pseudomonadati</taxon>
        <taxon>Pseudomonadota</taxon>
        <taxon>Betaproteobacteria</taxon>
        <taxon>Burkholderiales</taxon>
        <taxon>Oxalobacteraceae</taxon>
        <taxon>Herbaspirillum</taxon>
    </lineage>
</organism>
<protein>
    <submittedName>
        <fullName evidence="2">DUF1415 domain-containing protein</fullName>
    </submittedName>
</protein>
<evidence type="ECO:0000256" key="1">
    <source>
        <dbReference type="SAM" id="MobiDB-lite"/>
    </source>
</evidence>
<dbReference type="InterPro" id="IPR009858">
    <property type="entry name" value="DUF1415"/>
</dbReference>
<dbReference type="AlphaFoldDB" id="A0A6M3ZPT6"/>
<sequence length="208" mass="23612">MGDRGATCDNGDMNTSAPYSTSTPSDDEVIALTRAWLEQAVIGLNLCPFAKAVHVKDQVRYHVSRHQDWDSLAAELEQELCFLAKVDPEQVDTTLFIMPLALAEFLEYNDFLDWADRILERLELDGELQIASFHPHYQFADAQADDIENYSNRSPFSMLHLLRESSIDRAVAAYPDAAAIFEKNMVTLRKLGLKGWNMLPFVVTKEQR</sequence>
<name>A0A6M3ZPT6_9BURK</name>
<proteinExistence type="predicted"/>
<gene>
    <name evidence="2" type="ORF">C798_04410</name>
</gene>
<accession>A0A6M3ZPT6</accession>
<reference evidence="2 3" key="1">
    <citation type="journal article" date="2012" name="J. Bacteriol.">
        <title>Genome sequence of the pathogenic Herbaspirillum seropedicae strain Os34, isolated from rice roots.</title>
        <authorList>
            <person name="Ye W."/>
            <person name="Ye S."/>
            <person name="Liu J."/>
            <person name="Chang S."/>
            <person name="Chen M."/>
            <person name="Zhu B."/>
            <person name="Guo L."/>
            <person name="An Q."/>
        </authorList>
    </citation>
    <scope>NUCLEOTIDE SEQUENCE [LARGE SCALE GENOMIC DNA]</scope>
    <source>
        <strain evidence="2 3">Os34</strain>
    </source>
</reference>
<dbReference type="EMBL" id="CP008956">
    <property type="protein sequence ID" value="QJP99491.1"/>
    <property type="molecule type" value="Genomic_DNA"/>
</dbReference>
<feature type="region of interest" description="Disordered" evidence="1">
    <location>
        <begin position="1"/>
        <end position="25"/>
    </location>
</feature>
<feature type="compositionally biased region" description="Polar residues" evidence="1">
    <location>
        <begin position="12"/>
        <end position="24"/>
    </location>
</feature>
<evidence type="ECO:0000313" key="2">
    <source>
        <dbReference type="EMBL" id="QJP99491.1"/>
    </source>
</evidence>